<evidence type="ECO:0000313" key="2">
    <source>
        <dbReference type="Proteomes" id="UP001367508"/>
    </source>
</evidence>
<organism evidence="1 2">
    <name type="scientific">Canavalia gladiata</name>
    <name type="common">Sword bean</name>
    <name type="synonym">Dolichos gladiatus</name>
    <dbReference type="NCBI Taxonomy" id="3824"/>
    <lineage>
        <taxon>Eukaryota</taxon>
        <taxon>Viridiplantae</taxon>
        <taxon>Streptophyta</taxon>
        <taxon>Embryophyta</taxon>
        <taxon>Tracheophyta</taxon>
        <taxon>Spermatophyta</taxon>
        <taxon>Magnoliopsida</taxon>
        <taxon>eudicotyledons</taxon>
        <taxon>Gunneridae</taxon>
        <taxon>Pentapetalae</taxon>
        <taxon>rosids</taxon>
        <taxon>fabids</taxon>
        <taxon>Fabales</taxon>
        <taxon>Fabaceae</taxon>
        <taxon>Papilionoideae</taxon>
        <taxon>50 kb inversion clade</taxon>
        <taxon>NPAAA clade</taxon>
        <taxon>indigoferoid/millettioid clade</taxon>
        <taxon>Phaseoleae</taxon>
        <taxon>Canavalia</taxon>
    </lineage>
</organism>
<dbReference type="Proteomes" id="UP001367508">
    <property type="component" value="Unassembled WGS sequence"/>
</dbReference>
<name>A0AAN9L4Q6_CANGL</name>
<protein>
    <submittedName>
        <fullName evidence="1">Uncharacterized protein</fullName>
    </submittedName>
</protein>
<gene>
    <name evidence="1" type="ORF">VNO77_23614</name>
</gene>
<accession>A0AAN9L4Q6</accession>
<proteinExistence type="predicted"/>
<evidence type="ECO:0000313" key="1">
    <source>
        <dbReference type="EMBL" id="KAK7329445.1"/>
    </source>
</evidence>
<keyword evidence="2" id="KW-1185">Reference proteome</keyword>
<reference evidence="1 2" key="1">
    <citation type="submission" date="2024-01" db="EMBL/GenBank/DDBJ databases">
        <title>The genomes of 5 underutilized Papilionoideae crops provide insights into root nodulation and disease resistanc.</title>
        <authorList>
            <person name="Jiang F."/>
        </authorList>
    </citation>
    <scope>NUCLEOTIDE SEQUENCE [LARGE SCALE GENOMIC DNA]</scope>
    <source>
        <strain evidence="1">LVBAO_FW01</strain>
        <tissue evidence="1">Leaves</tissue>
    </source>
</reference>
<sequence>MRFKSHPPRNHQDLSHILREITSHESKLKIFLVLKPVESFQRDDWKILSAPEKSQLMNSNPSIIKFDGNYEAKIVSPLNQNIKSKSQLSTESKRKTT</sequence>
<comment type="caution">
    <text evidence="1">The sequence shown here is derived from an EMBL/GenBank/DDBJ whole genome shotgun (WGS) entry which is preliminary data.</text>
</comment>
<dbReference type="EMBL" id="JAYMYQ010000005">
    <property type="protein sequence ID" value="KAK7329445.1"/>
    <property type="molecule type" value="Genomic_DNA"/>
</dbReference>
<dbReference type="AlphaFoldDB" id="A0AAN9L4Q6"/>